<protein>
    <submittedName>
        <fullName evidence="4">Lsr2 family protein</fullName>
    </submittedName>
</protein>
<dbReference type="InterPro" id="IPR055370">
    <property type="entry name" value="Lsr2_DNA-bd"/>
</dbReference>
<dbReference type="AlphaFoldDB" id="A0A7D5IYR8"/>
<dbReference type="Gene3D" id="3.30.60.230">
    <property type="entry name" value="Lsr2, dimerization domain"/>
    <property type="match status" value="1"/>
</dbReference>
<feature type="domain" description="Lsr2 dimerization" evidence="2">
    <location>
        <begin position="1"/>
        <end position="57"/>
    </location>
</feature>
<dbReference type="GO" id="GO:0003677">
    <property type="term" value="F:DNA binding"/>
    <property type="evidence" value="ECO:0007669"/>
    <property type="project" value="UniProtKB-KW"/>
</dbReference>
<dbReference type="InterPro" id="IPR036625">
    <property type="entry name" value="E3-bd_dom_sf"/>
</dbReference>
<dbReference type="GO" id="GO:0016746">
    <property type="term" value="F:acyltransferase activity"/>
    <property type="evidence" value="ECO:0007669"/>
    <property type="project" value="InterPro"/>
</dbReference>
<gene>
    <name evidence="4" type="ORF">HW566_06630</name>
</gene>
<dbReference type="Gene3D" id="4.10.320.10">
    <property type="entry name" value="E3-binding domain"/>
    <property type="match status" value="1"/>
</dbReference>
<dbReference type="Pfam" id="PF11774">
    <property type="entry name" value="Lsr2"/>
    <property type="match status" value="1"/>
</dbReference>
<dbReference type="Proteomes" id="UP000509638">
    <property type="component" value="Chromosome"/>
</dbReference>
<name>A0A7D5IYR8_9MICO</name>
<evidence type="ECO:0000313" key="5">
    <source>
        <dbReference type="Proteomes" id="UP000509638"/>
    </source>
</evidence>
<feature type="domain" description="Lsr2 DNA-binding" evidence="3">
    <location>
        <begin position="75"/>
        <end position="108"/>
    </location>
</feature>
<evidence type="ECO:0000313" key="4">
    <source>
        <dbReference type="EMBL" id="QLD11475.1"/>
    </source>
</evidence>
<dbReference type="InterPro" id="IPR042261">
    <property type="entry name" value="Lsr2-like_dimerization"/>
</dbReference>
<accession>A0A7D5IYR8</accession>
<organism evidence="4 5">
    <name type="scientific">Microbacterium oleivorans</name>
    <dbReference type="NCBI Taxonomy" id="273677"/>
    <lineage>
        <taxon>Bacteria</taxon>
        <taxon>Bacillati</taxon>
        <taxon>Actinomycetota</taxon>
        <taxon>Actinomycetes</taxon>
        <taxon>Micrococcales</taxon>
        <taxon>Microbacteriaceae</taxon>
        <taxon>Microbacterium</taxon>
    </lineage>
</organism>
<evidence type="ECO:0000259" key="3">
    <source>
        <dbReference type="Pfam" id="PF23359"/>
    </source>
</evidence>
<dbReference type="Pfam" id="PF23359">
    <property type="entry name" value="Lsr2_DNA-bd"/>
    <property type="match status" value="1"/>
</dbReference>
<reference evidence="4 5" key="1">
    <citation type="submission" date="2020-06" db="EMBL/GenBank/DDBJ databases">
        <authorList>
            <person name="Jo H."/>
        </authorList>
    </citation>
    <scope>NUCLEOTIDE SEQUENCE [LARGE SCALE GENOMIC DNA]</scope>
    <source>
        <strain evidence="4 5">I46</strain>
    </source>
</reference>
<proteinExistence type="predicted"/>
<dbReference type="InterPro" id="IPR024412">
    <property type="entry name" value="Lsr2_dim_dom"/>
</dbReference>
<evidence type="ECO:0000259" key="2">
    <source>
        <dbReference type="Pfam" id="PF11774"/>
    </source>
</evidence>
<keyword evidence="1" id="KW-0238">DNA-binding</keyword>
<sequence length="109" mass="11932">MAKRSVTFITDDFDGTEDAETVTFSYQGRLFEIDLSAANREKLEKVLEPYISAARKSASGARVNTTSSRAGGRAKNLAAVRAWAQENGYTVNNRGRVPRVVLDAYDAAK</sequence>
<evidence type="ECO:0000256" key="1">
    <source>
        <dbReference type="ARBA" id="ARBA00023125"/>
    </source>
</evidence>
<dbReference type="EMBL" id="CP058316">
    <property type="protein sequence ID" value="QLD11475.1"/>
    <property type="molecule type" value="Genomic_DNA"/>
</dbReference>
<dbReference type="RefSeq" id="WP_178011438.1">
    <property type="nucleotide sequence ID" value="NZ_CP058316.1"/>
</dbReference>